<dbReference type="EMBL" id="CP082904">
    <property type="protein sequence ID" value="UQY44312.1"/>
    <property type="molecule type" value="Genomic_DNA"/>
</dbReference>
<gene>
    <name evidence="1" type="ORF">K6958_00945</name>
</gene>
<dbReference type="RefSeq" id="WP_249892937.1">
    <property type="nucleotide sequence ID" value="NZ_CP082904.1"/>
</dbReference>
<reference evidence="1" key="1">
    <citation type="submission" date="2021-09" db="EMBL/GenBank/DDBJ databases">
        <title>First case of bloodstream infection caused by Mixta hanseatica sp. nov., a member of the Erwiniaceae family.</title>
        <authorList>
            <person name="Both A."/>
            <person name="Huang J."/>
            <person name="Wenzel P."/>
            <person name="Aepfelbacher M."/>
            <person name="Rohde H."/>
            <person name="Christner M."/>
            <person name="Hentschke M."/>
        </authorList>
    </citation>
    <scope>NUCLEOTIDE SEQUENCE</scope>
    <source>
        <strain evidence="1">X22927</strain>
    </source>
</reference>
<evidence type="ECO:0000313" key="1">
    <source>
        <dbReference type="EMBL" id="UQY44312.1"/>
    </source>
</evidence>
<name>A0ABY4RA40_9GAMM</name>
<sequence length="96" mass="10761">MSVIDQITVEFDDLLFRGMEYKDIKRAHRYDALIVTLNQCGTRSPVLLEKGQAAAPTDRHNPVRAFVQHAPGSQTISDGFNPLLILTLMSFFIVLS</sequence>
<keyword evidence="2" id="KW-1185">Reference proteome</keyword>
<organism evidence="1 2">
    <name type="scientific">Mixta hanseatica</name>
    <dbReference type="NCBI Taxonomy" id="2872648"/>
    <lineage>
        <taxon>Bacteria</taxon>
        <taxon>Pseudomonadati</taxon>
        <taxon>Pseudomonadota</taxon>
        <taxon>Gammaproteobacteria</taxon>
        <taxon>Enterobacterales</taxon>
        <taxon>Erwiniaceae</taxon>
        <taxon>Mixta</taxon>
    </lineage>
</organism>
<evidence type="ECO:0000313" key="2">
    <source>
        <dbReference type="Proteomes" id="UP001056635"/>
    </source>
</evidence>
<proteinExistence type="predicted"/>
<protein>
    <submittedName>
        <fullName evidence="1">Uncharacterized protein</fullName>
    </submittedName>
</protein>
<dbReference type="Proteomes" id="UP001056635">
    <property type="component" value="Chromosome"/>
</dbReference>
<accession>A0ABY4RA40</accession>